<evidence type="ECO:0008006" key="2">
    <source>
        <dbReference type="Google" id="ProtNLM"/>
    </source>
</evidence>
<dbReference type="VEuPathDB" id="FungiDB:BCV72DRAFT_93176"/>
<gene>
    <name evidence="1" type="ORF">BCV72DRAFT_93176</name>
</gene>
<accession>A0A1X0R8B3</accession>
<sequence>MNRLISLSTFTSKHALFRQQYTMAIGTRRAISSTIHCRQNDVSTKTELEESMNHIEELFSIAKDELEYAEESQGTTYYHEERVAAEKAVKEVMSAYDAFLSELPSEEMRKEVETRVGMKMKELQMTFNALPDEEH</sequence>
<dbReference type="PANTHER" id="PTHR35706:SF1">
    <property type="entry name" value="EMBRYOGENESIS-LIKE PROTEIN"/>
    <property type="match status" value="1"/>
</dbReference>
<proteinExistence type="predicted"/>
<name>A0A1X0R8B3_RHIZD</name>
<dbReference type="InterPro" id="IPR053325">
    <property type="entry name" value="H3-Acetyl_Activator"/>
</dbReference>
<reference evidence="1" key="1">
    <citation type="journal article" date="2016" name="Proc. Natl. Acad. Sci. U.S.A.">
        <title>Lipid metabolic changes in an early divergent fungus govern the establishment of a mutualistic symbiosis with endobacteria.</title>
        <authorList>
            <person name="Lastovetsky O.A."/>
            <person name="Gaspar M.L."/>
            <person name="Mondo S.J."/>
            <person name="LaButti K.M."/>
            <person name="Sandor L."/>
            <person name="Grigoriev I.V."/>
            <person name="Henry S.A."/>
            <person name="Pawlowska T.E."/>
        </authorList>
    </citation>
    <scope>NUCLEOTIDE SEQUENCE [LARGE SCALE GENOMIC DNA]</scope>
    <source>
        <strain evidence="1">ATCC 52814</strain>
    </source>
</reference>
<protein>
    <recommendedName>
        <fullName evidence="2">Tubulin-specific chaperone A</fullName>
    </recommendedName>
</protein>
<dbReference type="EMBL" id="KV921891">
    <property type="protein sequence ID" value="ORE08279.1"/>
    <property type="molecule type" value="Genomic_DNA"/>
</dbReference>
<dbReference type="AlphaFoldDB" id="A0A1X0R8B3"/>
<evidence type="ECO:0000313" key="1">
    <source>
        <dbReference type="EMBL" id="ORE08279.1"/>
    </source>
</evidence>
<dbReference type="Proteomes" id="UP000242414">
    <property type="component" value="Unassembled WGS sequence"/>
</dbReference>
<organism evidence="1">
    <name type="scientific">Rhizopus microsporus var. microsporus</name>
    <dbReference type="NCBI Taxonomy" id="86635"/>
    <lineage>
        <taxon>Eukaryota</taxon>
        <taxon>Fungi</taxon>
        <taxon>Fungi incertae sedis</taxon>
        <taxon>Mucoromycota</taxon>
        <taxon>Mucoromycotina</taxon>
        <taxon>Mucoromycetes</taxon>
        <taxon>Mucorales</taxon>
        <taxon>Mucorineae</taxon>
        <taxon>Rhizopodaceae</taxon>
        <taxon>Rhizopus</taxon>
    </lineage>
</organism>
<dbReference type="OrthoDB" id="273230at2759"/>
<dbReference type="PANTHER" id="PTHR35706">
    <property type="entry name" value="F14O23.11 PROTEIN"/>
    <property type="match status" value="1"/>
</dbReference>